<gene>
    <name evidence="7" type="primary">trmB</name>
    <name evidence="8" type="ORF">DES35_102393</name>
</gene>
<dbReference type="Proteomes" id="UP000253517">
    <property type="component" value="Unassembled WGS sequence"/>
</dbReference>
<feature type="binding site" evidence="7">
    <location>
        <position position="118"/>
    </location>
    <ligand>
        <name>S-adenosyl-L-methionine</name>
        <dbReference type="ChEBI" id="CHEBI:59789"/>
    </ligand>
</feature>
<evidence type="ECO:0000256" key="4">
    <source>
        <dbReference type="ARBA" id="ARBA00022679"/>
    </source>
</evidence>
<comment type="catalytic activity">
    <reaction evidence="1 7">
        <text>guanosine(46) in tRNA + S-adenosyl-L-methionine = N(7)-methylguanosine(46) in tRNA + S-adenosyl-L-homocysteine</text>
        <dbReference type="Rhea" id="RHEA:42708"/>
        <dbReference type="Rhea" id="RHEA-COMP:10188"/>
        <dbReference type="Rhea" id="RHEA-COMP:10189"/>
        <dbReference type="ChEBI" id="CHEBI:57856"/>
        <dbReference type="ChEBI" id="CHEBI:59789"/>
        <dbReference type="ChEBI" id="CHEBI:74269"/>
        <dbReference type="ChEBI" id="CHEBI:74480"/>
        <dbReference type="EC" id="2.1.1.33"/>
    </reaction>
</comment>
<accession>A0A369A6H4</accession>
<evidence type="ECO:0000256" key="2">
    <source>
        <dbReference type="ARBA" id="ARBA00003015"/>
    </source>
</evidence>
<keyword evidence="4 7" id="KW-0808">Transferase</keyword>
<feature type="binding site" evidence="7">
    <location>
        <position position="176"/>
    </location>
    <ligand>
        <name>substrate</name>
    </ligand>
</feature>
<evidence type="ECO:0000256" key="3">
    <source>
        <dbReference type="ARBA" id="ARBA00022603"/>
    </source>
</evidence>
<feature type="binding site" evidence="7">
    <location>
        <position position="66"/>
    </location>
    <ligand>
        <name>S-adenosyl-L-methionine</name>
        <dbReference type="ChEBI" id="CHEBI:59789"/>
    </ligand>
</feature>
<comment type="similarity">
    <text evidence="7">Belongs to the class I-like SAM-binding methyltransferase superfamily. TrmB family.</text>
</comment>
<feature type="binding site" evidence="7">
    <location>
        <begin position="218"/>
        <end position="221"/>
    </location>
    <ligand>
        <name>substrate</name>
    </ligand>
</feature>
<name>A0A369A6H4_9FLAO</name>
<evidence type="ECO:0000256" key="1">
    <source>
        <dbReference type="ARBA" id="ARBA00000142"/>
    </source>
</evidence>
<comment type="caution">
    <text evidence="7">Lacks conserved residue(s) required for the propagation of feature annotation.</text>
</comment>
<proteinExistence type="inferred from homology"/>
<dbReference type="InterPro" id="IPR029063">
    <property type="entry name" value="SAM-dependent_MTases_sf"/>
</dbReference>
<dbReference type="PANTHER" id="PTHR23417:SF14">
    <property type="entry name" value="PENTACOTRIPEPTIDE-REPEAT REGION OF PRORP DOMAIN-CONTAINING PROTEIN"/>
    <property type="match status" value="1"/>
</dbReference>
<comment type="caution">
    <text evidence="8">The sequence shown here is derived from an EMBL/GenBank/DDBJ whole genome shotgun (WGS) entry which is preliminary data.</text>
</comment>
<dbReference type="GO" id="GO:0008176">
    <property type="term" value="F:tRNA (guanine(46)-N7)-methyltransferase activity"/>
    <property type="evidence" value="ECO:0007669"/>
    <property type="project" value="UniProtKB-UniRule"/>
</dbReference>
<dbReference type="Gene3D" id="3.40.50.150">
    <property type="entry name" value="Vaccinia Virus protein VP39"/>
    <property type="match status" value="1"/>
</dbReference>
<dbReference type="NCBIfam" id="NF001080">
    <property type="entry name" value="PRK00121.2-2"/>
    <property type="match status" value="1"/>
</dbReference>
<dbReference type="AlphaFoldDB" id="A0A369A6H4"/>
<dbReference type="EMBL" id="QPJS01000002">
    <property type="protein sequence ID" value="RCX03936.1"/>
    <property type="molecule type" value="Genomic_DNA"/>
</dbReference>
<dbReference type="CDD" id="cd02440">
    <property type="entry name" value="AdoMet_MTases"/>
    <property type="match status" value="1"/>
</dbReference>
<sequence>MPHNQTSGDHTHLNAMGKKKLLKFAENRTYCHYTEVWRGKTDLDNYPLKGKWSQDFFGNELPLILELGCGKGHYTIGLAKKFPDTNFLGIDVKGARINSGCRIVANEDIPNAGFLRAEIELIDCLFAPGEVSEIWITFPDPQIKFRRAKHRLTHPDFLARYKKILKPDGIVHLKTDSEFLHGYTCGILQMAGAHVLDAFYDIDLQAARSHPLLFEIQTEYEKKFRAEGKKITYLRWKF</sequence>
<evidence type="ECO:0000313" key="9">
    <source>
        <dbReference type="Proteomes" id="UP000253517"/>
    </source>
</evidence>
<keyword evidence="5 7" id="KW-0949">S-adenosyl-L-methionine</keyword>
<feature type="binding site" evidence="7">
    <location>
        <position position="144"/>
    </location>
    <ligand>
        <name>substrate</name>
    </ligand>
</feature>
<dbReference type="PROSITE" id="PS51625">
    <property type="entry name" value="SAM_MT_TRMB"/>
    <property type="match status" value="1"/>
</dbReference>
<evidence type="ECO:0000256" key="6">
    <source>
        <dbReference type="ARBA" id="ARBA00022694"/>
    </source>
</evidence>
<feature type="binding site" evidence="7">
    <location>
        <position position="140"/>
    </location>
    <ligand>
        <name>S-adenosyl-L-methionine</name>
        <dbReference type="ChEBI" id="CHEBI:59789"/>
    </ligand>
</feature>
<dbReference type="NCBIfam" id="TIGR00091">
    <property type="entry name" value="tRNA (guanosine(46)-N7)-methyltransferase TrmB"/>
    <property type="match status" value="1"/>
</dbReference>
<comment type="pathway">
    <text evidence="7">tRNA modification; N(7)-methylguanine-tRNA biosynthesis.</text>
</comment>
<protein>
    <recommendedName>
        <fullName evidence="7">tRNA (guanine-N(7)-)-methyltransferase</fullName>
        <ecNumber evidence="7">2.1.1.33</ecNumber>
    </recommendedName>
    <alternativeName>
        <fullName evidence="7">tRNA (guanine(46)-N(7))-methyltransferase</fullName>
    </alternativeName>
    <alternativeName>
        <fullName evidence="7">tRNA(m7G46)-methyltransferase</fullName>
    </alternativeName>
</protein>
<keyword evidence="6 7" id="KW-0819">tRNA processing</keyword>
<dbReference type="GO" id="GO:0043527">
    <property type="term" value="C:tRNA methyltransferase complex"/>
    <property type="evidence" value="ECO:0007669"/>
    <property type="project" value="TreeGrafter"/>
</dbReference>
<comment type="function">
    <text evidence="2 7">Catalyzes the formation of N(7)-methylguanine at position 46 (m7G46) in tRNA.</text>
</comment>
<dbReference type="PANTHER" id="PTHR23417">
    <property type="entry name" value="3-DEOXY-D-MANNO-OCTULOSONIC-ACID TRANSFERASE/TRNA GUANINE-N 7 - -METHYLTRANSFERASE"/>
    <property type="match status" value="1"/>
</dbReference>
<keyword evidence="3 7" id="KW-0489">Methyltransferase</keyword>
<evidence type="ECO:0000313" key="8">
    <source>
        <dbReference type="EMBL" id="RCX03936.1"/>
    </source>
</evidence>
<evidence type="ECO:0000256" key="7">
    <source>
        <dbReference type="HAMAP-Rule" id="MF_01057"/>
    </source>
</evidence>
<organism evidence="8 9">
    <name type="scientific">Schleiferia thermophila</name>
    <dbReference type="NCBI Taxonomy" id="884107"/>
    <lineage>
        <taxon>Bacteria</taxon>
        <taxon>Pseudomonadati</taxon>
        <taxon>Bacteroidota</taxon>
        <taxon>Flavobacteriia</taxon>
        <taxon>Flavobacteriales</taxon>
        <taxon>Schleiferiaceae</taxon>
        <taxon>Schleiferia</taxon>
    </lineage>
</organism>
<dbReference type="InterPro" id="IPR055361">
    <property type="entry name" value="tRNA_methyltr_TrmB_bact"/>
</dbReference>
<dbReference type="InterPro" id="IPR003358">
    <property type="entry name" value="tRNA_(Gua-N-7)_MeTrfase_Trmb"/>
</dbReference>
<dbReference type="HAMAP" id="MF_01057">
    <property type="entry name" value="tRNA_methyltr_TrmB"/>
    <property type="match status" value="1"/>
</dbReference>
<dbReference type="EC" id="2.1.1.33" evidence="7"/>
<dbReference type="UniPathway" id="UPA00989"/>
<reference evidence="8 9" key="1">
    <citation type="submission" date="2018-07" db="EMBL/GenBank/DDBJ databases">
        <title>Genomic Encyclopedia of Type Strains, Phase IV (KMG-IV): sequencing the most valuable type-strain genomes for metagenomic binning, comparative biology and taxonomic classification.</title>
        <authorList>
            <person name="Goeker M."/>
        </authorList>
    </citation>
    <scope>NUCLEOTIDE SEQUENCE [LARGE SCALE GENOMIC DNA]</scope>
    <source>
        <strain evidence="8 9">DSM 21410</strain>
    </source>
</reference>
<evidence type="ECO:0000256" key="5">
    <source>
        <dbReference type="ARBA" id="ARBA00022691"/>
    </source>
</evidence>
<dbReference type="SUPFAM" id="SSF53335">
    <property type="entry name" value="S-adenosyl-L-methionine-dependent methyltransferases"/>
    <property type="match status" value="1"/>
</dbReference>
<keyword evidence="9" id="KW-1185">Reference proteome</keyword>
<feature type="binding site" evidence="7">
    <location>
        <position position="91"/>
    </location>
    <ligand>
        <name>S-adenosyl-L-methionine</name>
        <dbReference type="ChEBI" id="CHEBI:59789"/>
    </ligand>
</feature>
<dbReference type="Pfam" id="PF02390">
    <property type="entry name" value="Methyltransf_4"/>
    <property type="match status" value="1"/>
</dbReference>